<dbReference type="InterPro" id="IPR039361">
    <property type="entry name" value="Cyclin"/>
</dbReference>
<dbReference type="SMART" id="SM01332">
    <property type="entry name" value="Cyclin_C"/>
    <property type="match status" value="1"/>
</dbReference>
<dbReference type="Pfam" id="PF00134">
    <property type="entry name" value="Cyclin_N"/>
    <property type="match status" value="1"/>
</dbReference>
<comment type="caution">
    <text evidence="8">The sequence shown here is derived from an EMBL/GenBank/DDBJ whole genome shotgun (WGS) entry which is preliminary data.</text>
</comment>
<dbReference type="CDD" id="cd20543">
    <property type="entry name" value="CYCLIN_AtCycD-like_rpt1"/>
    <property type="match status" value="1"/>
</dbReference>
<protein>
    <submittedName>
        <fullName evidence="8">Uncharacterized protein</fullName>
    </submittedName>
</protein>
<evidence type="ECO:0000259" key="6">
    <source>
        <dbReference type="SMART" id="SM00385"/>
    </source>
</evidence>
<evidence type="ECO:0000256" key="1">
    <source>
        <dbReference type="ARBA" id="ARBA00009065"/>
    </source>
</evidence>
<dbReference type="InterPro" id="IPR013763">
    <property type="entry name" value="Cyclin-like_dom"/>
</dbReference>
<evidence type="ECO:0000256" key="4">
    <source>
        <dbReference type="ARBA" id="ARBA00023306"/>
    </source>
</evidence>
<sequence>MDSLPSLLCGEDGSSLDQHFNFEHDSEYIEILIRKETVFESNFPLKSERNWRRDAVKWILHKGALFGFHFRTAYLSLIYLDRFFSRRTIDEEKLWAIRLLSIACLSLAAKMEECESPSLSEYEVDEYSFDGGVIQRMELLVLNTLEWKMSCITPFNYLIYFVTLFCCGEFRLEELIDRAVELILAIMAEINVMDHRPSVVAAAAVLAAYDHHLTKKSLEIKINDVPSWGSVEKEHTLFCYSLLQEIGMSKSNNIYPDLVCSGDGVDGSMIRSTVGSKRRLAYTDDDHHCPRPKTPKQ</sequence>
<dbReference type="PROSITE" id="PS00292">
    <property type="entry name" value="CYCLINS"/>
    <property type="match status" value="1"/>
</dbReference>
<evidence type="ECO:0000259" key="7">
    <source>
        <dbReference type="SMART" id="SM01332"/>
    </source>
</evidence>
<keyword evidence="2" id="KW-0132">Cell division</keyword>
<dbReference type="InterPro" id="IPR048258">
    <property type="entry name" value="Cyclins_cyclin-box"/>
</dbReference>
<dbReference type="Gene3D" id="1.10.472.10">
    <property type="entry name" value="Cyclin-like"/>
    <property type="match status" value="2"/>
</dbReference>
<reference evidence="8 9" key="1">
    <citation type="journal article" date="2021" name="Nat. Commun.">
        <title>Incipient diploidization of the medicinal plant Perilla within 10,000 years.</title>
        <authorList>
            <person name="Zhang Y."/>
            <person name="Shen Q."/>
            <person name="Leng L."/>
            <person name="Zhang D."/>
            <person name="Chen S."/>
            <person name="Shi Y."/>
            <person name="Ning Z."/>
            <person name="Chen S."/>
        </authorList>
    </citation>
    <scope>NUCLEOTIDE SEQUENCE [LARGE SCALE GENOMIC DNA]</scope>
    <source>
        <strain evidence="9">cv. PC099</strain>
    </source>
</reference>
<proteinExistence type="inferred from homology"/>
<keyword evidence="4" id="KW-0131">Cell cycle</keyword>
<evidence type="ECO:0000256" key="3">
    <source>
        <dbReference type="ARBA" id="ARBA00023127"/>
    </source>
</evidence>
<dbReference type="SMART" id="SM00385">
    <property type="entry name" value="CYCLIN"/>
    <property type="match status" value="1"/>
</dbReference>
<dbReference type="PANTHER" id="PTHR10177">
    <property type="entry name" value="CYCLINS"/>
    <property type="match status" value="1"/>
</dbReference>
<dbReference type="InterPro" id="IPR004367">
    <property type="entry name" value="Cyclin_C-dom"/>
</dbReference>
<dbReference type="FunFam" id="1.10.472.10:FF:000069">
    <property type="entry name" value="Cyclin-D5-1"/>
    <property type="match status" value="1"/>
</dbReference>
<name>A0AAD4IZR8_PERFH</name>
<dbReference type="Proteomes" id="UP001190926">
    <property type="component" value="Unassembled WGS sequence"/>
</dbReference>
<feature type="domain" description="Cyclin C-terminal" evidence="7">
    <location>
        <begin position="152"/>
        <end position="290"/>
    </location>
</feature>
<evidence type="ECO:0000313" key="9">
    <source>
        <dbReference type="Proteomes" id="UP001190926"/>
    </source>
</evidence>
<keyword evidence="9" id="KW-1185">Reference proteome</keyword>
<comment type="similarity">
    <text evidence="1">Belongs to the cyclin family. Cyclin D subfamily.</text>
</comment>
<dbReference type="InterPro" id="IPR036915">
    <property type="entry name" value="Cyclin-like_sf"/>
</dbReference>
<evidence type="ECO:0000256" key="2">
    <source>
        <dbReference type="ARBA" id="ARBA00022618"/>
    </source>
</evidence>
<dbReference type="GO" id="GO:0051301">
    <property type="term" value="P:cell division"/>
    <property type="evidence" value="ECO:0007669"/>
    <property type="project" value="UniProtKB-KW"/>
</dbReference>
<feature type="domain" description="Cyclin-like" evidence="6">
    <location>
        <begin position="57"/>
        <end position="143"/>
    </location>
</feature>
<evidence type="ECO:0000313" key="8">
    <source>
        <dbReference type="EMBL" id="KAH6824452.1"/>
    </source>
</evidence>
<dbReference type="AlphaFoldDB" id="A0AAD4IZR8"/>
<evidence type="ECO:0000256" key="5">
    <source>
        <dbReference type="RuleBase" id="RU000383"/>
    </source>
</evidence>
<dbReference type="SUPFAM" id="SSF47954">
    <property type="entry name" value="Cyclin-like"/>
    <property type="match status" value="2"/>
</dbReference>
<gene>
    <name evidence="8" type="ORF">C2S53_002862</name>
</gene>
<dbReference type="InterPro" id="IPR006671">
    <property type="entry name" value="Cyclin_N"/>
</dbReference>
<keyword evidence="3 5" id="KW-0195">Cyclin</keyword>
<accession>A0AAD4IZR8</accession>
<dbReference type="EMBL" id="SDAM02000323">
    <property type="protein sequence ID" value="KAH6824452.1"/>
    <property type="molecule type" value="Genomic_DNA"/>
</dbReference>
<organism evidence="8 9">
    <name type="scientific">Perilla frutescens var. hirtella</name>
    <name type="common">Perilla citriodora</name>
    <name type="synonym">Perilla setoyensis</name>
    <dbReference type="NCBI Taxonomy" id="608512"/>
    <lineage>
        <taxon>Eukaryota</taxon>
        <taxon>Viridiplantae</taxon>
        <taxon>Streptophyta</taxon>
        <taxon>Embryophyta</taxon>
        <taxon>Tracheophyta</taxon>
        <taxon>Spermatophyta</taxon>
        <taxon>Magnoliopsida</taxon>
        <taxon>eudicotyledons</taxon>
        <taxon>Gunneridae</taxon>
        <taxon>Pentapetalae</taxon>
        <taxon>asterids</taxon>
        <taxon>lamiids</taxon>
        <taxon>Lamiales</taxon>
        <taxon>Lamiaceae</taxon>
        <taxon>Nepetoideae</taxon>
        <taxon>Elsholtzieae</taxon>
        <taxon>Perilla</taxon>
    </lineage>
</organism>